<evidence type="ECO:0000256" key="6">
    <source>
        <dbReference type="ARBA" id="ARBA00023316"/>
    </source>
</evidence>
<evidence type="ECO:0000256" key="1">
    <source>
        <dbReference type="ARBA" id="ARBA00004752"/>
    </source>
</evidence>
<evidence type="ECO:0000256" key="7">
    <source>
        <dbReference type="PROSITE-ProRule" id="PRU01373"/>
    </source>
</evidence>
<dbReference type="InterPro" id="IPR005490">
    <property type="entry name" value="LD_TPept_cat_dom"/>
</dbReference>
<dbReference type="PROSITE" id="PS52029">
    <property type="entry name" value="LD_TPASE"/>
    <property type="match status" value="1"/>
</dbReference>
<dbReference type="SUPFAM" id="SSF47090">
    <property type="entry name" value="PGBD-like"/>
    <property type="match status" value="1"/>
</dbReference>
<keyword evidence="4 7" id="KW-0133">Cell shape</keyword>
<evidence type="ECO:0000256" key="5">
    <source>
        <dbReference type="ARBA" id="ARBA00022984"/>
    </source>
</evidence>
<dbReference type="Pfam" id="PF03734">
    <property type="entry name" value="YkuD"/>
    <property type="match status" value="1"/>
</dbReference>
<comment type="similarity">
    <text evidence="2">Belongs to the YkuD family.</text>
</comment>
<feature type="active site" description="Proton donor/acceptor" evidence="7">
    <location>
        <position position="446"/>
    </location>
</feature>
<evidence type="ECO:0000256" key="3">
    <source>
        <dbReference type="ARBA" id="ARBA00022679"/>
    </source>
</evidence>
<dbReference type="PANTHER" id="PTHR41533:SF2">
    <property type="entry name" value="BLR7131 PROTEIN"/>
    <property type="match status" value="1"/>
</dbReference>
<keyword evidence="10" id="KW-1185">Reference proteome</keyword>
<dbReference type="UniPathway" id="UPA00219"/>
<dbReference type="Pfam" id="PF20142">
    <property type="entry name" value="Scaffold"/>
    <property type="match status" value="1"/>
</dbReference>
<evidence type="ECO:0000256" key="2">
    <source>
        <dbReference type="ARBA" id="ARBA00005992"/>
    </source>
</evidence>
<comment type="caution">
    <text evidence="9">The sequence shown here is derived from an EMBL/GenBank/DDBJ whole genome shotgun (WGS) entry which is preliminary data.</text>
</comment>
<dbReference type="GO" id="GO:0071555">
    <property type="term" value="P:cell wall organization"/>
    <property type="evidence" value="ECO:0007669"/>
    <property type="project" value="UniProtKB-UniRule"/>
</dbReference>
<feature type="active site" description="Nucleophile" evidence="7">
    <location>
        <position position="465"/>
    </location>
</feature>
<dbReference type="GO" id="GO:0008360">
    <property type="term" value="P:regulation of cell shape"/>
    <property type="evidence" value="ECO:0007669"/>
    <property type="project" value="UniProtKB-UniRule"/>
</dbReference>
<dbReference type="InterPro" id="IPR045380">
    <property type="entry name" value="LD_TPept_scaffold_dom"/>
</dbReference>
<dbReference type="CDD" id="cd16913">
    <property type="entry name" value="YkuD_like"/>
    <property type="match status" value="1"/>
</dbReference>
<comment type="pathway">
    <text evidence="1 7">Cell wall biogenesis; peptidoglycan biosynthesis.</text>
</comment>
<proteinExistence type="inferred from homology"/>
<dbReference type="RefSeq" id="WP_114580787.1">
    <property type="nucleotide sequence ID" value="NZ_QPMH01000002.1"/>
</dbReference>
<organism evidence="9 10">
    <name type="scientific">Ferruginivarius sediminum</name>
    <dbReference type="NCBI Taxonomy" id="2661937"/>
    <lineage>
        <taxon>Bacteria</taxon>
        <taxon>Pseudomonadati</taxon>
        <taxon>Pseudomonadota</taxon>
        <taxon>Alphaproteobacteria</taxon>
        <taxon>Rhodospirillales</taxon>
        <taxon>Rhodospirillaceae</taxon>
        <taxon>Ferruginivarius</taxon>
    </lineage>
</organism>
<keyword evidence="6 7" id="KW-0961">Cell wall biogenesis/degradation</keyword>
<keyword evidence="3" id="KW-0808">Transferase</keyword>
<dbReference type="GO" id="GO:0009252">
    <property type="term" value="P:peptidoglycan biosynthetic process"/>
    <property type="evidence" value="ECO:0007669"/>
    <property type="project" value="UniProtKB-UniPathway"/>
</dbReference>
<evidence type="ECO:0000313" key="9">
    <source>
        <dbReference type="EMBL" id="RDD63532.1"/>
    </source>
</evidence>
<dbReference type="AlphaFoldDB" id="A0A369TFC8"/>
<dbReference type="InterPro" id="IPR036365">
    <property type="entry name" value="PGBD-like_sf"/>
</dbReference>
<dbReference type="EMBL" id="QPMH01000002">
    <property type="protein sequence ID" value="RDD63532.1"/>
    <property type="molecule type" value="Genomic_DNA"/>
</dbReference>
<dbReference type="PANTHER" id="PTHR41533">
    <property type="entry name" value="L,D-TRANSPEPTIDASE HI_1667-RELATED"/>
    <property type="match status" value="1"/>
</dbReference>
<dbReference type="Proteomes" id="UP000253941">
    <property type="component" value="Unassembled WGS sequence"/>
</dbReference>
<reference evidence="9 10" key="1">
    <citation type="submission" date="2018-07" db="EMBL/GenBank/DDBJ databases">
        <title>Venubactetium sediminum gen. nov., sp. nov., isolated from a marine solar saltern.</title>
        <authorList>
            <person name="Wang S."/>
        </authorList>
    </citation>
    <scope>NUCLEOTIDE SEQUENCE [LARGE SCALE GENOMIC DNA]</scope>
    <source>
        <strain evidence="9 10">WD2A32</strain>
    </source>
</reference>
<dbReference type="GO" id="GO:0004180">
    <property type="term" value="F:carboxypeptidase activity"/>
    <property type="evidence" value="ECO:0007669"/>
    <property type="project" value="UniProtKB-ARBA"/>
</dbReference>
<name>A0A369TFC8_9PROT</name>
<dbReference type="InterPro" id="IPR052905">
    <property type="entry name" value="LD-transpeptidase_YkuD-like"/>
</dbReference>
<dbReference type="Pfam" id="PF01471">
    <property type="entry name" value="PG_binding_1"/>
    <property type="match status" value="1"/>
</dbReference>
<feature type="domain" description="L,D-TPase catalytic" evidence="8">
    <location>
        <begin position="311"/>
        <end position="493"/>
    </location>
</feature>
<accession>A0A369TFC8</accession>
<dbReference type="SUPFAM" id="SSF141523">
    <property type="entry name" value="L,D-transpeptidase catalytic domain-like"/>
    <property type="match status" value="1"/>
</dbReference>
<evidence type="ECO:0000256" key="4">
    <source>
        <dbReference type="ARBA" id="ARBA00022960"/>
    </source>
</evidence>
<sequence length="561" mass="63059">MWAWRRQLGNVLRVTFAGILLAIASPQAFASELRDLIESRIEAGLAGNGDMVWSQDDGERGAALSRFYAERDHAPLWVGEDGALPKSGVLLSVLRNAEAEGLRSQAYAPGRIARLIDTRTPRELARLELLLSHTLLIYASDLRHGRLRPEMVAPDLAAQPPSQDISRILRGAANADDPAGYLKDLAPANPGYHRLRRALTTYRRIAAADGWPRVSDGRWLESGMRGREVATLRRHLQATGDLTVTSSDPEFFGLALKQAVERYQARHGLKSDGVVGPRTRAQLEIPVETRIRQIEINMERWRWMPDDLGERYVLVNLAGFEVELVESGATSLYMRAVVGRPYRKTPVFSDRITYVELNPTWTVPPTIMRKDVLPKVRQDVGYLAEHNMQVYAGWSAEAPRVDPTKVDWAALDPRRIPYRFVQAPGPKNPLGRVKFMFPNRFHVYLHDTPQRDLFLQAQRTFSSGCIRVDKPMELLDHLLAGQAEWDRARVQAVLKSGKTTRVPLKHSLPIHLIYATAWIGEGGTIHFRDDVYGRDELVDQALSALELSQTSVRETASQSAK</sequence>
<protein>
    <submittedName>
        <fullName evidence="9">Peptidoglycan-binding protein</fullName>
    </submittedName>
</protein>
<dbReference type="Gene3D" id="2.40.440.10">
    <property type="entry name" value="L,D-transpeptidase catalytic domain-like"/>
    <property type="match status" value="1"/>
</dbReference>
<evidence type="ECO:0000313" key="10">
    <source>
        <dbReference type="Proteomes" id="UP000253941"/>
    </source>
</evidence>
<evidence type="ECO:0000259" key="8">
    <source>
        <dbReference type="PROSITE" id="PS52029"/>
    </source>
</evidence>
<dbReference type="Gene3D" id="1.10.101.10">
    <property type="entry name" value="PGBD-like superfamily/PGBD"/>
    <property type="match status" value="1"/>
</dbReference>
<dbReference type="InterPro" id="IPR036366">
    <property type="entry name" value="PGBDSf"/>
</dbReference>
<dbReference type="InterPro" id="IPR038063">
    <property type="entry name" value="Transpep_catalytic_dom"/>
</dbReference>
<gene>
    <name evidence="9" type="ORF">DRB17_03580</name>
</gene>
<keyword evidence="5 7" id="KW-0573">Peptidoglycan synthesis</keyword>
<dbReference type="GO" id="GO:0016740">
    <property type="term" value="F:transferase activity"/>
    <property type="evidence" value="ECO:0007669"/>
    <property type="project" value="UniProtKB-KW"/>
</dbReference>
<dbReference type="InterPro" id="IPR002477">
    <property type="entry name" value="Peptidoglycan-bd-like"/>
</dbReference>